<proteinExistence type="predicted"/>
<keyword evidence="1" id="KW-1133">Transmembrane helix</keyword>
<dbReference type="RefSeq" id="WP_021842527.1">
    <property type="nucleotide sequence ID" value="NZ_CACRUX010000066.1"/>
</dbReference>
<sequence length="205" mass="22808">MWLQYSVGGISGALAGLTGFYLLKEIVIERERRSIILMLIYILIGMLGGLICSHLTVNIKESLLMIIFGFTLFMGATIDKYYLIMPDEGAVFLLIVGISRIWLLGISFFQTVEMAGIVLVGGYLFSKLTNDGLGLGDVKWCSVFTLWLSPLALWQAILLALIGGTGWVLLYYLYSGKVLRILPFGPFLCSAAAIMYIWENLWSIL</sequence>
<keyword evidence="1" id="KW-0472">Membrane</keyword>
<gene>
    <name evidence="2" type="ORF">VRLFYP33_01835</name>
</gene>
<reference evidence="2" key="1">
    <citation type="submission" date="2019-11" db="EMBL/GenBank/DDBJ databases">
        <authorList>
            <person name="Feng L."/>
        </authorList>
    </citation>
    <scope>NUCLEOTIDE SEQUENCE</scope>
    <source>
        <strain evidence="2">VrattiLFYP33</strain>
    </source>
</reference>
<feature type="transmembrane region" description="Helical" evidence="1">
    <location>
        <begin position="6"/>
        <end position="23"/>
    </location>
</feature>
<evidence type="ECO:0000256" key="1">
    <source>
        <dbReference type="SAM" id="Phobius"/>
    </source>
</evidence>
<dbReference type="AlphaFoldDB" id="A0A6N3E7N7"/>
<dbReference type="EMBL" id="CACRUX010000066">
    <property type="protein sequence ID" value="VYU36085.1"/>
    <property type="molecule type" value="Genomic_DNA"/>
</dbReference>
<feature type="transmembrane region" description="Helical" evidence="1">
    <location>
        <begin position="152"/>
        <end position="174"/>
    </location>
</feature>
<name>A0A6N3E7N7_9FIRM</name>
<accession>A0A6N3E7N7</accession>
<feature type="transmembrane region" description="Helical" evidence="1">
    <location>
        <begin position="35"/>
        <end position="57"/>
    </location>
</feature>
<feature type="transmembrane region" description="Helical" evidence="1">
    <location>
        <begin position="63"/>
        <end position="83"/>
    </location>
</feature>
<evidence type="ECO:0008006" key="3">
    <source>
        <dbReference type="Google" id="ProtNLM"/>
    </source>
</evidence>
<evidence type="ECO:0000313" key="2">
    <source>
        <dbReference type="EMBL" id="VYU36085.1"/>
    </source>
</evidence>
<protein>
    <recommendedName>
        <fullName evidence="3">Type IV leader peptidase family protein</fullName>
    </recommendedName>
</protein>
<organism evidence="2">
    <name type="scientific">Veillonella ratti</name>
    <dbReference type="NCBI Taxonomy" id="103892"/>
    <lineage>
        <taxon>Bacteria</taxon>
        <taxon>Bacillati</taxon>
        <taxon>Bacillota</taxon>
        <taxon>Negativicutes</taxon>
        <taxon>Veillonellales</taxon>
        <taxon>Veillonellaceae</taxon>
        <taxon>Veillonella</taxon>
    </lineage>
</organism>
<keyword evidence="1" id="KW-0812">Transmembrane</keyword>
<feature type="transmembrane region" description="Helical" evidence="1">
    <location>
        <begin position="181"/>
        <end position="198"/>
    </location>
</feature>
<feature type="transmembrane region" description="Helical" evidence="1">
    <location>
        <begin position="90"/>
        <end position="109"/>
    </location>
</feature>